<evidence type="ECO:0000256" key="3">
    <source>
        <dbReference type="ARBA" id="ARBA00022692"/>
    </source>
</evidence>
<keyword evidence="3 6" id="KW-0812">Transmembrane</keyword>
<dbReference type="GO" id="GO:0005886">
    <property type="term" value="C:plasma membrane"/>
    <property type="evidence" value="ECO:0007669"/>
    <property type="project" value="UniProtKB-SubCell"/>
</dbReference>
<comment type="subcellular location">
    <subcellularLocation>
        <location evidence="1">Cell membrane</location>
        <topology evidence="1">Multi-pass membrane protein</topology>
    </subcellularLocation>
</comment>
<keyword evidence="5 6" id="KW-0472">Membrane</keyword>
<sequence>MLSFLLLPAAVWLLRDRLPLPPNAALLAVAAAAVIGLLLPEIIIKRLRKGYIQRLERGLPDALDMMIICAEAGLGLETAIERVAEEIAPAHAEVANEFALTATELKILSDRKAALMNMGERTGLEELKRFGSTLMQTLQYGTPLV</sequence>
<organism evidence="8 9">
    <name type="scientific">Candidatus Thermofonsia Clade 3 bacterium</name>
    <dbReference type="NCBI Taxonomy" id="2364212"/>
    <lineage>
        <taxon>Bacteria</taxon>
        <taxon>Bacillati</taxon>
        <taxon>Chloroflexota</taxon>
        <taxon>Candidatus Thermofontia</taxon>
        <taxon>Candidatus Thermofonsia Clade 3</taxon>
    </lineage>
</organism>
<dbReference type="InterPro" id="IPR018076">
    <property type="entry name" value="T2SS_GspF_dom"/>
</dbReference>
<gene>
    <name evidence="8" type="ORF">CUN48_17690</name>
</gene>
<feature type="transmembrane region" description="Helical" evidence="6">
    <location>
        <begin position="25"/>
        <end position="44"/>
    </location>
</feature>
<keyword evidence="4 6" id="KW-1133">Transmembrane helix</keyword>
<dbReference type="AlphaFoldDB" id="A0A2M8Q7C7"/>
<feature type="non-terminal residue" evidence="8">
    <location>
        <position position="145"/>
    </location>
</feature>
<evidence type="ECO:0000256" key="6">
    <source>
        <dbReference type="SAM" id="Phobius"/>
    </source>
</evidence>
<name>A0A2M8Q7C7_9CHLR</name>
<reference evidence="8 9" key="1">
    <citation type="submission" date="2017-11" db="EMBL/GenBank/DDBJ databases">
        <title>Evolution of Phototrophy in the Chloroflexi Phylum Driven by Horizontal Gene Transfer.</title>
        <authorList>
            <person name="Ward L.M."/>
            <person name="Hemp J."/>
            <person name="Shih P.M."/>
            <person name="Mcglynn S.E."/>
            <person name="Fischer W."/>
        </authorList>
    </citation>
    <scope>NUCLEOTIDE SEQUENCE [LARGE SCALE GENOMIC DNA]</scope>
    <source>
        <strain evidence="8">JP3_7</strain>
    </source>
</reference>
<proteinExistence type="predicted"/>
<dbReference type="PANTHER" id="PTHR35007">
    <property type="entry name" value="INTEGRAL MEMBRANE PROTEIN-RELATED"/>
    <property type="match status" value="1"/>
</dbReference>
<dbReference type="PANTHER" id="PTHR35007:SF2">
    <property type="entry name" value="PILUS ASSEMBLE PROTEIN"/>
    <property type="match status" value="1"/>
</dbReference>
<evidence type="ECO:0000256" key="5">
    <source>
        <dbReference type="ARBA" id="ARBA00023136"/>
    </source>
</evidence>
<protein>
    <submittedName>
        <fullName evidence="8">Secretion system protein</fullName>
    </submittedName>
</protein>
<accession>A0A2M8Q7C7</accession>
<evidence type="ECO:0000256" key="1">
    <source>
        <dbReference type="ARBA" id="ARBA00004651"/>
    </source>
</evidence>
<comment type="caution">
    <text evidence="8">The sequence shown here is derived from an EMBL/GenBank/DDBJ whole genome shotgun (WGS) entry which is preliminary data.</text>
</comment>
<dbReference type="EMBL" id="PGTN01000862">
    <property type="protein sequence ID" value="PJF45674.1"/>
    <property type="molecule type" value="Genomic_DNA"/>
</dbReference>
<evidence type="ECO:0000313" key="8">
    <source>
        <dbReference type="EMBL" id="PJF45674.1"/>
    </source>
</evidence>
<evidence type="ECO:0000259" key="7">
    <source>
        <dbReference type="Pfam" id="PF00482"/>
    </source>
</evidence>
<dbReference type="Proteomes" id="UP000230790">
    <property type="component" value="Unassembled WGS sequence"/>
</dbReference>
<feature type="domain" description="Type II secretion system protein GspF" evidence="7">
    <location>
        <begin position="63"/>
        <end position="144"/>
    </location>
</feature>
<evidence type="ECO:0000256" key="4">
    <source>
        <dbReference type="ARBA" id="ARBA00022989"/>
    </source>
</evidence>
<keyword evidence="2" id="KW-1003">Cell membrane</keyword>
<evidence type="ECO:0000256" key="2">
    <source>
        <dbReference type="ARBA" id="ARBA00022475"/>
    </source>
</evidence>
<evidence type="ECO:0000313" key="9">
    <source>
        <dbReference type="Proteomes" id="UP000230790"/>
    </source>
</evidence>
<dbReference type="Pfam" id="PF00482">
    <property type="entry name" value="T2SSF"/>
    <property type="match status" value="1"/>
</dbReference>